<feature type="domain" description="DUF7933" evidence="1">
    <location>
        <begin position="170"/>
        <end position="302"/>
    </location>
</feature>
<dbReference type="EMBL" id="MQWB01000001">
    <property type="protein sequence ID" value="OZC03626.1"/>
    <property type="molecule type" value="Genomic_DNA"/>
</dbReference>
<evidence type="ECO:0000313" key="2">
    <source>
        <dbReference type="EMBL" id="OZC03626.1"/>
    </source>
</evidence>
<proteinExistence type="predicted"/>
<protein>
    <recommendedName>
        <fullName evidence="1">DUF7933 domain-containing protein</fullName>
    </recommendedName>
</protein>
<gene>
    <name evidence="2" type="ORF">BSZ36_11905</name>
</gene>
<feature type="domain" description="DUF7933" evidence="1">
    <location>
        <begin position="310"/>
        <end position="436"/>
    </location>
</feature>
<feature type="domain" description="DUF7933" evidence="1">
    <location>
        <begin position="580"/>
        <end position="705"/>
    </location>
</feature>
<organism evidence="2 3">
    <name type="scientific">Rubricoccus marinus</name>
    <dbReference type="NCBI Taxonomy" id="716817"/>
    <lineage>
        <taxon>Bacteria</taxon>
        <taxon>Pseudomonadati</taxon>
        <taxon>Rhodothermota</taxon>
        <taxon>Rhodothermia</taxon>
        <taxon>Rhodothermales</taxon>
        <taxon>Rubricoccaceae</taxon>
        <taxon>Rubricoccus</taxon>
    </lineage>
</organism>
<comment type="caution">
    <text evidence="2">The sequence shown here is derived from an EMBL/GenBank/DDBJ whole genome shotgun (WGS) entry which is preliminary data.</text>
</comment>
<evidence type="ECO:0000313" key="3">
    <source>
        <dbReference type="Proteomes" id="UP000216446"/>
    </source>
</evidence>
<dbReference type="Proteomes" id="UP000216446">
    <property type="component" value="Unassembled WGS sequence"/>
</dbReference>
<feature type="domain" description="DUF7933" evidence="1">
    <location>
        <begin position="714"/>
        <end position="836"/>
    </location>
</feature>
<dbReference type="InterPro" id="IPR026444">
    <property type="entry name" value="Secre_tail"/>
</dbReference>
<feature type="domain" description="DUF7933" evidence="1">
    <location>
        <begin position="440"/>
        <end position="576"/>
    </location>
</feature>
<name>A0A259U113_9BACT</name>
<dbReference type="PANTHER" id="PTHR35902:SF3">
    <property type="entry name" value="NPCBM-ASSOCIATED, NEW3 DOMAIN OF ALPHA-GALACTOSIDASE"/>
    <property type="match status" value="1"/>
</dbReference>
<dbReference type="PANTHER" id="PTHR35902">
    <property type="entry name" value="S-LAYER DOMAIN-LIKE PROTEIN-RELATED"/>
    <property type="match status" value="1"/>
</dbReference>
<accession>A0A259U113</accession>
<feature type="domain" description="DUF7933" evidence="1">
    <location>
        <begin position="844"/>
        <end position="965"/>
    </location>
</feature>
<dbReference type="InterPro" id="IPR057693">
    <property type="entry name" value="DUF7933"/>
</dbReference>
<feature type="domain" description="DUF7933" evidence="1">
    <location>
        <begin position="38"/>
        <end position="165"/>
    </location>
</feature>
<keyword evidence="3" id="KW-1185">Reference proteome</keyword>
<reference evidence="2 3" key="1">
    <citation type="submission" date="2016-11" db="EMBL/GenBank/DDBJ databases">
        <title>Study of marine rhodopsin-containing bacteria.</title>
        <authorList>
            <person name="Yoshizawa S."/>
            <person name="Kumagai Y."/>
            <person name="Kogure K."/>
        </authorList>
    </citation>
    <scope>NUCLEOTIDE SEQUENCE [LARGE SCALE GENOMIC DNA]</scope>
    <source>
        <strain evidence="2 3">SG-29</strain>
    </source>
</reference>
<evidence type="ECO:0000259" key="1">
    <source>
        <dbReference type="Pfam" id="PF25564"/>
    </source>
</evidence>
<dbReference type="InParanoid" id="A0A259U113"/>
<dbReference type="NCBIfam" id="TIGR04183">
    <property type="entry name" value="Por_Secre_tail"/>
    <property type="match status" value="1"/>
</dbReference>
<dbReference type="Pfam" id="PF25564">
    <property type="entry name" value="DUF7933"/>
    <property type="match status" value="7"/>
</dbReference>
<sequence length="1474" mass="146591">MFSFCSADGDRFTPLRLMRSLVLFVAMVALAPAVQAQPAFSKAFSPDVIGPGSVSTLTFTVDASGVSASTPVTDLAFTDVLPAGVSVATPAAASTTCADGRALASLSAPEGGGTITFSGGVVAGGSVCTVTVNVTASVPSTYTNISGDLTSSEGNSGTASDDLTVSTDRPGFSKSFSPATVPFQGRSRLTFTIDNSANAGQVFNMNFSDDLPSGMTIADPSNAVSTCPSGLAPLDATPGASRIAYADFTNQALASGATCTISVDVIGGSVGSLDNVTSDLTTTSASTFQSLSSGRAGARLTVVTGALALTASFTDDPTPPGGTVGLQFTLRNLNRTESVTNLSFTEDLDAALPGLAAVDLPQSDVCGAGSQLTQASGVLTLTGGVLAPEGTCTFGATLQIPAGAAPGTYTISTSAVTGDAGSRPVVGLEASDDLIVSSVPLLTQSFINDPASPGASVTLRFGITNTSATSGATDLAFTDPLPFLAISDAGRLTLPPNGFCGPGSTIFPQQAPSSGPLQLAVTGANLPASGSCTFDVGIELPDTLPGGSYAVVSSRITGTVGGASVSGAPAADDLAVIETPVLTKSFPDSPARPGTSTPLQFTLRYGEEAPAGATAIAFTDDLGAALPGLVATGLPVSACGGTLSSADGGSTLAYSGGALTAGEECTFRVDVSVPAGAATGTYTNTTGPVTAQVGGSAVTGASASGDLFVSPVLFSKAFDGPVLPGGTVTLAFTIENASASAAQANLFFTDNLGSMLSGLASTSGTLNDVCGSGSSITGTTFLIFTGGTLNPGASCTFDVTLAVPAGAAPNTYTNVTSTLNGSGGAVAQPAIARLVVTDPAAIVPAFSKAFSPEAIEIDESSTLTFTIDNAASGAAATALAFTDNFPAGLVVAATPAASTTCTGGTLTAVAGAGTVSLSGASVPAAASCTVRVDVTSAAEGVYDNTSGALSSSAGTSGTASATLTVTRPNLLLTGQQAYRALALPTGSAYDQLLAPLWTQGFDGSDRPSGGCSAYTYDETAASFEGGYMCLTDQDATWPRGTGVYVFVYEDDNLDVTGIQGGFPKSITVPSRDLPNAGAPFTYPGSVLSYTNNPGVPSYQEGWNLLGNPLTAGMDWDETVRGGGLTPTIYVLDPNYFGGDYRTWTADIGGDLPGGVVPAFQGFFAKAVAGSPTLTAPVASVVEPSPDVYGKGASGAEKAADEPAPLRFELSLDGSAVSATFVAVSPEASLGEDVLDAIRLAPVAWPRTVLSTRGVGSDVPLALNALPQTDGEIEIPLEIAAEGHGAGPLSLRLGWTGALPEGWTATLLDRQRQTSLALNDGGEYAFEVIVPEGASGLRPAGLGLLGPTPDTQVFGGESAAGDAVSTGSRFALRLTPGFATSGAPEPTPTTLALLAPSPNPARGAVTLGYAVPLAADVSLAVYDALGRDVAVLARGPHAAGRHEARLDLNGLAPGVYVARLVAGDAVSVQRFTVVR</sequence>